<sequence>MGVQKEASPTPSVPLQLTSLNHVSFLCESVDTSAHFYEQVLGFVPIKRPSSFDFEGAWLFNYGIGIHLIERSSTSEPRTKPAIINPKANHISFQCADTDLVKRRLEEMGIDYVSAVVKEGVVEVGQLFFHDPDGYMVEICDCQKLPVRPLSPVAACPLKIPRANSNTNRMPTAPLPQNGPLLPVSAAETQVK</sequence>
<dbReference type="Proteomes" id="UP000652761">
    <property type="component" value="Unassembled WGS sequence"/>
</dbReference>
<dbReference type="PANTHER" id="PTHR46142">
    <property type="match status" value="1"/>
</dbReference>
<dbReference type="InterPro" id="IPR004360">
    <property type="entry name" value="Glyas_Fos-R_dOase_dom"/>
</dbReference>
<dbReference type="PROSITE" id="PS51819">
    <property type="entry name" value="VOC"/>
    <property type="match status" value="1"/>
</dbReference>
<accession>A0A843X727</accession>
<dbReference type="OrthoDB" id="16820at2759"/>
<dbReference type="PANTHER" id="PTHR46142:SF4">
    <property type="entry name" value="OS04G0538900 PROTEIN"/>
    <property type="match status" value="1"/>
</dbReference>
<dbReference type="InterPro" id="IPR037523">
    <property type="entry name" value="VOC_core"/>
</dbReference>
<dbReference type="SUPFAM" id="SSF54593">
    <property type="entry name" value="Glyoxalase/Bleomycin resistance protein/Dihydroxybiphenyl dioxygenase"/>
    <property type="match status" value="1"/>
</dbReference>
<reference evidence="3" key="1">
    <citation type="submission" date="2017-07" db="EMBL/GenBank/DDBJ databases">
        <title>Taro Niue Genome Assembly and Annotation.</title>
        <authorList>
            <person name="Atibalentja N."/>
            <person name="Keating K."/>
            <person name="Fields C.J."/>
        </authorList>
    </citation>
    <scope>NUCLEOTIDE SEQUENCE</scope>
    <source>
        <strain evidence="3">Niue_2</strain>
        <tissue evidence="3">Leaf</tissue>
    </source>
</reference>
<dbReference type="Pfam" id="PF00903">
    <property type="entry name" value="Glyoxalase"/>
    <property type="match status" value="1"/>
</dbReference>
<organism evidence="3 4">
    <name type="scientific">Colocasia esculenta</name>
    <name type="common">Wild taro</name>
    <name type="synonym">Arum esculentum</name>
    <dbReference type="NCBI Taxonomy" id="4460"/>
    <lineage>
        <taxon>Eukaryota</taxon>
        <taxon>Viridiplantae</taxon>
        <taxon>Streptophyta</taxon>
        <taxon>Embryophyta</taxon>
        <taxon>Tracheophyta</taxon>
        <taxon>Spermatophyta</taxon>
        <taxon>Magnoliopsida</taxon>
        <taxon>Liliopsida</taxon>
        <taxon>Araceae</taxon>
        <taxon>Aroideae</taxon>
        <taxon>Colocasieae</taxon>
        <taxon>Colocasia</taxon>
    </lineage>
</organism>
<protein>
    <recommendedName>
        <fullName evidence="2">VOC domain-containing protein</fullName>
    </recommendedName>
</protein>
<gene>
    <name evidence="3" type="ORF">Taro_047372</name>
</gene>
<comment type="caution">
    <text evidence="3">The sequence shown here is derived from an EMBL/GenBank/DDBJ whole genome shotgun (WGS) entry which is preliminary data.</text>
</comment>
<evidence type="ECO:0000313" key="3">
    <source>
        <dbReference type="EMBL" id="MQM14444.1"/>
    </source>
</evidence>
<evidence type="ECO:0000256" key="1">
    <source>
        <dbReference type="SAM" id="MobiDB-lite"/>
    </source>
</evidence>
<proteinExistence type="predicted"/>
<evidence type="ECO:0000313" key="4">
    <source>
        <dbReference type="Proteomes" id="UP000652761"/>
    </source>
</evidence>
<dbReference type="EMBL" id="NMUH01006091">
    <property type="protein sequence ID" value="MQM14444.1"/>
    <property type="molecule type" value="Genomic_DNA"/>
</dbReference>
<dbReference type="InterPro" id="IPR029068">
    <property type="entry name" value="Glyas_Bleomycin-R_OHBP_Dase"/>
</dbReference>
<keyword evidence="4" id="KW-1185">Reference proteome</keyword>
<feature type="region of interest" description="Disordered" evidence="1">
    <location>
        <begin position="167"/>
        <end position="192"/>
    </location>
</feature>
<dbReference type="CDD" id="cd07245">
    <property type="entry name" value="VOC_like"/>
    <property type="match status" value="1"/>
</dbReference>
<name>A0A843X727_COLES</name>
<evidence type="ECO:0000259" key="2">
    <source>
        <dbReference type="PROSITE" id="PS51819"/>
    </source>
</evidence>
<dbReference type="Gene3D" id="3.10.180.10">
    <property type="entry name" value="2,3-Dihydroxybiphenyl 1,2-Dioxygenase, domain 1"/>
    <property type="match status" value="1"/>
</dbReference>
<dbReference type="AlphaFoldDB" id="A0A843X727"/>
<feature type="domain" description="VOC" evidence="2">
    <location>
        <begin position="19"/>
        <end position="142"/>
    </location>
</feature>